<proteinExistence type="inferred from homology"/>
<evidence type="ECO:0000313" key="3">
    <source>
        <dbReference type="EMBL" id="KAF9526980.1"/>
    </source>
</evidence>
<feature type="region of interest" description="Disordered" evidence="2">
    <location>
        <begin position="105"/>
        <end position="147"/>
    </location>
</feature>
<dbReference type="GO" id="GO:0043161">
    <property type="term" value="P:proteasome-mediated ubiquitin-dependent protein catabolic process"/>
    <property type="evidence" value="ECO:0007669"/>
    <property type="project" value="TreeGrafter"/>
</dbReference>
<name>A0A9P6EDC9_9AGAR</name>
<dbReference type="PANTHER" id="PTHR14534:SF3">
    <property type="entry name" value="GID COMPLEX SUBUNIT 4 HOMOLOG"/>
    <property type="match status" value="1"/>
</dbReference>
<feature type="compositionally biased region" description="Polar residues" evidence="2">
    <location>
        <begin position="339"/>
        <end position="354"/>
    </location>
</feature>
<feature type="compositionally biased region" description="Basic and acidic residues" evidence="2">
    <location>
        <begin position="378"/>
        <end position="390"/>
    </location>
</feature>
<reference evidence="3" key="1">
    <citation type="submission" date="2020-11" db="EMBL/GenBank/DDBJ databases">
        <authorList>
            <consortium name="DOE Joint Genome Institute"/>
            <person name="Ahrendt S."/>
            <person name="Riley R."/>
            <person name="Andreopoulos W."/>
            <person name="Labutti K."/>
            <person name="Pangilinan J."/>
            <person name="Ruiz-Duenas F.J."/>
            <person name="Barrasa J.M."/>
            <person name="Sanchez-Garcia M."/>
            <person name="Camarero S."/>
            <person name="Miyauchi S."/>
            <person name="Serrano A."/>
            <person name="Linde D."/>
            <person name="Babiker R."/>
            <person name="Drula E."/>
            <person name="Ayuso-Fernandez I."/>
            <person name="Pacheco R."/>
            <person name="Padilla G."/>
            <person name="Ferreira P."/>
            <person name="Barriuso J."/>
            <person name="Kellner H."/>
            <person name="Castanera R."/>
            <person name="Alfaro M."/>
            <person name="Ramirez L."/>
            <person name="Pisabarro A.G."/>
            <person name="Kuo A."/>
            <person name="Tritt A."/>
            <person name="Lipzen A."/>
            <person name="He G."/>
            <person name="Yan M."/>
            <person name="Ng V."/>
            <person name="Cullen D."/>
            <person name="Martin F."/>
            <person name="Rosso M.-N."/>
            <person name="Henrissat B."/>
            <person name="Hibbett D."/>
            <person name="Martinez A.T."/>
            <person name="Grigoriev I.V."/>
        </authorList>
    </citation>
    <scope>NUCLEOTIDE SEQUENCE</scope>
    <source>
        <strain evidence="3">CBS 506.95</strain>
    </source>
</reference>
<dbReference type="OrthoDB" id="62at2759"/>
<dbReference type="GO" id="GO:0034657">
    <property type="term" value="C:GID complex"/>
    <property type="evidence" value="ECO:0007669"/>
    <property type="project" value="TreeGrafter"/>
</dbReference>
<dbReference type="PANTHER" id="PTHR14534">
    <property type="entry name" value="VACUOLAR IMPORT AND DEGRADATION PROTEIN 24"/>
    <property type="match status" value="1"/>
</dbReference>
<evidence type="ECO:0000313" key="4">
    <source>
        <dbReference type="Proteomes" id="UP000807306"/>
    </source>
</evidence>
<accession>A0A9P6EDC9</accession>
<evidence type="ECO:0000256" key="1">
    <source>
        <dbReference type="ARBA" id="ARBA00061469"/>
    </source>
</evidence>
<comment type="similarity">
    <text evidence="1">Belongs to the GID4/VID24 family.</text>
</comment>
<dbReference type="Proteomes" id="UP000807306">
    <property type="component" value="Unassembled WGS sequence"/>
</dbReference>
<dbReference type="EMBL" id="MU157865">
    <property type="protein sequence ID" value="KAF9526980.1"/>
    <property type="molecule type" value="Genomic_DNA"/>
</dbReference>
<evidence type="ECO:0000256" key="2">
    <source>
        <dbReference type="SAM" id="MobiDB-lite"/>
    </source>
</evidence>
<comment type="caution">
    <text evidence="3">The sequence shown here is derived from an EMBL/GenBank/DDBJ whole genome shotgun (WGS) entry which is preliminary data.</text>
</comment>
<dbReference type="GO" id="GO:0006623">
    <property type="term" value="P:protein targeting to vacuole"/>
    <property type="evidence" value="ECO:0007669"/>
    <property type="project" value="TreeGrafter"/>
</dbReference>
<sequence>MPTGQYPLVNEIGPYIVQDSIPAQQQTKICTVCHISLVDPFTPPGDAQAGVCLLCREKPTVVVQQQPQWQASRIDHDTATFPSRQSSHEVFSSTRHLQESISSATTPLQEVTHIPPSHSYHTSPYRKRHQSSSIPYTPASRPIAPIRTTSNDTLHRVGLQPPQQKSIATTSLNPLVDITFLRHRPTLHQCLYAGAVFQGTQKSGRNSYDVHVTIVDVNFAASTLCGYLRIRGLTDDWPELTTYFDAEIIGSRYGFLTQSWGATQHEDLVHWNRFPAFKHIRHETKGSHMTIDDRDRGCVFMRWKERFLVPDHRVQDINGASFAGFYYVCVELNPPTEPSSPTQLCPARSTSQPMPLTPDFDMDEPDSFSPHSFYYPKPEMRSRSHRDSSTRRRTSPSPALYPPVATMSGFYYHQNSEPYQQLSLAHVPEDTSSSFEFR</sequence>
<organism evidence="3 4">
    <name type="scientific">Crepidotus variabilis</name>
    <dbReference type="NCBI Taxonomy" id="179855"/>
    <lineage>
        <taxon>Eukaryota</taxon>
        <taxon>Fungi</taxon>
        <taxon>Dikarya</taxon>
        <taxon>Basidiomycota</taxon>
        <taxon>Agaricomycotina</taxon>
        <taxon>Agaricomycetes</taxon>
        <taxon>Agaricomycetidae</taxon>
        <taxon>Agaricales</taxon>
        <taxon>Agaricineae</taxon>
        <taxon>Crepidotaceae</taxon>
        <taxon>Crepidotus</taxon>
    </lineage>
</organism>
<dbReference type="GO" id="GO:0007039">
    <property type="term" value="P:protein catabolic process in the vacuole"/>
    <property type="evidence" value="ECO:0007669"/>
    <property type="project" value="TreeGrafter"/>
</dbReference>
<dbReference type="AlphaFoldDB" id="A0A9P6EDC9"/>
<dbReference type="GO" id="GO:0005773">
    <property type="term" value="C:vacuole"/>
    <property type="evidence" value="ECO:0007669"/>
    <property type="project" value="GOC"/>
</dbReference>
<gene>
    <name evidence="3" type="ORF">CPB83DRAFT_856915</name>
</gene>
<dbReference type="InterPro" id="IPR018618">
    <property type="entry name" value="GID4/10-like"/>
</dbReference>
<feature type="region of interest" description="Disordered" evidence="2">
    <location>
        <begin position="338"/>
        <end position="403"/>
    </location>
</feature>
<protein>
    <submittedName>
        <fullName evidence="3">Vacuolar import and degradation protein-domain-containing protein</fullName>
    </submittedName>
</protein>
<keyword evidence="4" id="KW-1185">Reference proteome</keyword>
<dbReference type="Pfam" id="PF09783">
    <property type="entry name" value="Vac_ImportDeg"/>
    <property type="match status" value="1"/>
</dbReference>
<dbReference type="GO" id="GO:0045721">
    <property type="term" value="P:negative regulation of gluconeogenesis"/>
    <property type="evidence" value="ECO:0007669"/>
    <property type="project" value="TreeGrafter"/>
</dbReference>